<dbReference type="CDD" id="cd00223">
    <property type="entry name" value="TOPRIM_TopoIIB_SPO"/>
    <property type="match status" value="1"/>
</dbReference>
<dbReference type="InterPro" id="IPR036078">
    <property type="entry name" value="Spo11/TopoVI_A_sf"/>
</dbReference>
<dbReference type="Pfam" id="PF21180">
    <property type="entry name" value="TOP6A-Spo11_Toprim"/>
    <property type="match status" value="1"/>
</dbReference>
<dbReference type="GO" id="GO:0005524">
    <property type="term" value="F:ATP binding"/>
    <property type="evidence" value="ECO:0007669"/>
    <property type="project" value="InterPro"/>
</dbReference>
<evidence type="ECO:0000256" key="6">
    <source>
        <dbReference type="ARBA" id="ARBA00022723"/>
    </source>
</evidence>
<comment type="catalytic activity">
    <reaction evidence="1 12">
        <text>ATP-dependent breakage, passage and rejoining of double-stranded DNA.</text>
        <dbReference type="EC" id="5.6.2.2"/>
    </reaction>
</comment>
<protein>
    <recommendedName>
        <fullName evidence="5">DNA topoisomerase (ATP-hydrolyzing)</fullName>
        <ecNumber evidence="5">5.6.2.2</ecNumber>
    </recommendedName>
</protein>
<dbReference type="GO" id="GO:0003918">
    <property type="term" value="F:DNA topoisomerase type II (double strand cut, ATP-hydrolyzing) activity"/>
    <property type="evidence" value="ECO:0007669"/>
    <property type="project" value="UniProtKB-UniRule"/>
</dbReference>
<evidence type="ECO:0000256" key="10">
    <source>
        <dbReference type="ARBA" id="ARBA00023235"/>
    </source>
</evidence>
<dbReference type="VEuPathDB" id="VectorBase:BGLAX_039173"/>
<keyword evidence="8 12" id="KW-0799">Topoisomerase</keyword>
<dbReference type="InterPro" id="IPR036388">
    <property type="entry name" value="WH-like_DNA-bd_sf"/>
</dbReference>
<dbReference type="EnsemblMetazoa" id="BGLB034288-RC">
    <property type="protein sequence ID" value="BGLB034288-PC"/>
    <property type="gene ID" value="BGLB034288"/>
</dbReference>
<evidence type="ECO:0000256" key="12">
    <source>
        <dbReference type="PROSITE-ProRule" id="PRU01385"/>
    </source>
</evidence>
<dbReference type="PANTHER" id="PTHR10848">
    <property type="entry name" value="MEIOTIC RECOMBINATION PROTEIN SPO11"/>
    <property type="match status" value="1"/>
</dbReference>
<organism evidence="15 16">
    <name type="scientific">Biomphalaria glabrata</name>
    <name type="common">Bloodfluke planorb</name>
    <name type="synonym">Freshwater snail</name>
    <dbReference type="NCBI Taxonomy" id="6526"/>
    <lineage>
        <taxon>Eukaryota</taxon>
        <taxon>Metazoa</taxon>
        <taxon>Spiralia</taxon>
        <taxon>Lophotrochozoa</taxon>
        <taxon>Mollusca</taxon>
        <taxon>Gastropoda</taxon>
        <taxon>Heterobranchia</taxon>
        <taxon>Euthyneura</taxon>
        <taxon>Panpulmonata</taxon>
        <taxon>Hygrophila</taxon>
        <taxon>Lymnaeoidea</taxon>
        <taxon>Planorbidae</taxon>
        <taxon>Biomphalaria</taxon>
    </lineage>
</organism>
<dbReference type="GO" id="GO:0046872">
    <property type="term" value="F:metal ion binding"/>
    <property type="evidence" value="ECO:0007669"/>
    <property type="project" value="UniProtKB-KW"/>
</dbReference>
<dbReference type="Pfam" id="PF04406">
    <property type="entry name" value="TP6A_N"/>
    <property type="match status" value="1"/>
</dbReference>
<accession>A0A2C9LS62</accession>
<evidence type="ECO:0000313" key="16">
    <source>
        <dbReference type="Proteomes" id="UP000076420"/>
    </source>
</evidence>
<keyword evidence="10 12" id="KW-0413">Isomerase</keyword>
<dbReference type="PRINTS" id="PR01550">
    <property type="entry name" value="TOP6AFAMILY"/>
</dbReference>
<dbReference type="Proteomes" id="UP000076420">
    <property type="component" value="Unassembled WGS sequence"/>
</dbReference>
<feature type="active site" description="O-(5'-phospho-DNA)-tyrosine intermediate" evidence="12">
    <location>
        <position position="108"/>
    </location>
</feature>
<dbReference type="InterPro" id="IPR034136">
    <property type="entry name" value="TOPRIM_Topo6A/Spo11"/>
</dbReference>
<dbReference type="Gene3D" id="3.40.1360.10">
    <property type="match status" value="1"/>
</dbReference>
<dbReference type="GO" id="GO:0042138">
    <property type="term" value="P:meiotic DNA double-strand break formation"/>
    <property type="evidence" value="ECO:0007669"/>
    <property type="project" value="InterPro"/>
</dbReference>
<keyword evidence="7" id="KW-0460">Magnesium</keyword>
<dbReference type="Gene3D" id="1.10.10.10">
    <property type="entry name" value="Winged helix-like DNA-binding domain superfamily/Winged helix DNA-binding domain"/>
    <property type="match status" value="1"/>
</dbReference>
<evidence type="ECO:0000256" key="5">
    <source>
        <dbReference type="ARBA" id="ARBA00012895"/>
    </source>
</evidence>
<comment type="cofactor">
    <cofactor evidence="2">
        <name>Mg(2+)</name>
        <dbReference type="ChEBI" id="CHEBI:18420"/>
    </cofactor>
</comment>
<dbReference type="PANTHER" id="PTHR10848:SF0">
    <property type="entry name" value="MEIOTIC RECOMBINATION PROTEIN SPO11"/>
    <property type="match status" value="1"/>
</dbReference>
<evidence type="ECO:0000256" key="11">
    <source>
        <dbReference type="ARBA" id="ARBA00023242"/>
    </source>
</evidence>
<dbReference type="SUPFAM" id="SSF56726">
    <property type="entry name" value="DNA topoisomerase IV, alpha subunit"/>
    <property type="match status" value="1"/>
</dbReference>
<sequence length="363" mass="41833">MELRKDCFVSEIGHGILLKIEDICLDIINLTLKDEQPSLFYPRRLKWPSVMQGQGVRSTSAEIPMVQVEFKENKPKSVKKFATMLKILKIIYTLVQEGKYCTKRDIFYQYPDLYPCQAFIDRIIDDIASMLKVPRQELHILATSKGLVSGDLQFENSEGIFIDCQHTAIGVPIAPHSRDMQNLQTQAKFVLVVEKDATFQKLMSHQFCKKMKTCILITGKGYPDNGTLFLLQEIYARQRLPIFVLVDADPHGIEIMAVYKFGSKNQMFDQTLALPSVQWIGILPEEIKRCHIPDSTLCTLSPRHLQMCVHLKSRPYFQHDEYMQSQLDILIELKKKVEIQCLDAISSNYLSDVYLPRKLKDII</sequence>
<dbReference type="InterPro" id="IPR013048">
    <property type="entry name" value="Meiotic_Spo11"/>
</dbReference>
<dbReference type="InterPro" id="IPR002815">
    <property type="entry name" value="Spo11/TopoVI_A"/>
</dbReference>
<dbReference type="AlphaFoldDB" id="A0A2C9LS62"/>
<evidence type="ECO:0000256" key="1">
    <source>
        <dbReference type="ARBA" id="ARBA00000185"/>
    </source>
</evidence>
<dbReference type="KEGG" id="bgt:106064020"/>
<evidence type="ECO:0000256" key="4">
    <source>
        <dbReference type="ARBA" id="ARBA00006559"/>
    </source>
</evidence>
<gene>
    <name evidence="15" type="primary">106064020</name>
</gene>
<keyword evidence="6" id="KW-0479">Metal-binding</keyword>
<evidence type="ECO:0000256" key="3">
    <source>
        <dbReference type="ARBA" id="ARBA00004123"/>
    </source>
</evidence>
<evidence type="ECO:0000256" key="8">
    <source>
        <dbReference type="ARBA" id="ARBA00023029"/>
    </source>
</evidence>
<dbReference type="EnsemblMetazoa" id="BGLB034288-RD">
    <property type="protein sequence ID" value="BGLB034288-PD"/>
    <property type="gene ID" value="BGLB034288"/>
</dbReference>
<reference evidence="15" key="1">
    <citation type="submission" date="2020-05" db="UniProtKB">
        <authorList>
            <consortium name="EnsemblMetazoa"/>
        </authorList>
    </citation>
    <scope>IDENTIFICATION</scope>
    <source>
        <strain evidence="15">BB02</strain>
    </source>
</reference>
<evidence type="ECO:0000256" key="9">
    <source>
        <dbReference type="ARBA" id="ARBA00023125"/>
    </source>
</evidence>
<dbReference type="GO" id="GO:0003677">
    <property type="term" value="F:DNA binding"/>
    <property type="evidence" value="ECO:0007669"/>
    <property type="project" value="UniProtKB-UniRule"/>
</dbReference>
<keyword evidence="11" id="KW-0539">Nucleus</keyword>
<dbReference type="STRING" id="6526.A0A2C9LS62"/>
<dbReference type="GO" id="GO:0000228">
    <property type="term" value="C:nuclear chromosome"/>
    <property type="evidence" value="ECO:0007669"/>
    <property type="project" value="TreeGrafter"/>
</dbReference>
<dbReference type="EC" id="5.6.2.2" evidence="5"/>
<evidence type="ECO:0000259" key="14">
    <source>
        <dbReference type="Pfam" id="PF21180"/>
    </source>
</evidence>
<comment type="similarity">
    <text evidence="4 12">Belongs to the TOP6A family.</text>
</comment>
<dbReference type="GO" id="GO:0007131">
    <property type="term" value="P:reciprocal meiotic recombination"/>
    <property type="evidence" value="ECO:0007669"/>
    <property type="project" value="TreeGrafter"/>
</dbReference>
<feature type="domain" description="Topoisomerase 6 subunit A/Spo11 TOPRIM" evidence="14">
    <location>
        <begin position="189"/>
        <end position="359"/>
    </location>
</feature>
<feature type="domain" description="Spo11/DNA topoisomerase VI subunit A N-terminal" evidence="13">
    <location>
        <begin position="79"/>
        <end position="140"/>
    </location>
</feature>
<dbReference type="PRINTS" id="PR01551">
    <property type="entry name" value="SPO11HOMOLOG"/>
</dbReference>
<dbReference type="PROSITE" id="PS52041">
    <property type="entry name" value="TOPO_IIB"/>
    <property type="match status" value="1"/>
</dbReference>
<evidence type="ECO:0000313" key="15">
    <source>
        <dbReference type="EnsemblMetazoa" id="BGLB034288-PC"/>
    </source>
</evidence>
<dbReference type="InterPro" id="IPR013049">
    <property type="entry name" value="Spo11/TopoVI_A_N"/>
</dbReference>
<dbReference type="OrthoDB" id="5377392at2759"/>
<proteinExistence type="inferred from homology"/>
<dbReference type="VEuPathDB" id="VectorBase:BGLB034288"/>
<name>A0A2C9LS62_BIOGL</name>
<evidence type="ECO:0000256" key="2">
    <source>
        <dbReference type="ARBA" id="ARBA00001946"/>
    </source>
</evidence>
<dbReference type="GO" id="GO:0000706">
    <property type="term" value="P:meiotic DNA double-strand break processing"/>
    <property type="evidence" value="ECO:0007669"/>
    <property type="project" value="TreeGrafter"/>
</dbReference>
<comment type="subcellular location">
    <subcellularLocation>
        <location evidence="3">Nucleus</location>
    </subcellularLocation>
</comment>
<keyword evidence="9 12" id="KW-0238">DNA-binding</keyword>
<evidence type="ECO:0000259" key="13">
    <source>
        <dbReference type="Pfam" id="PF04406"/>
    </source>
</evidence>
<evidence type="ECO:0000256" key="7">
    <source>
        <dbReference type="ARBA" id="ARBA00022842"/>
    </source>
</evidence>